<name>L0NJ70_9HYPH</name>
<dbReference type="KEGG" id="rht:NT26_3403"/>
<evidence type="ECO:0000256" key="1">
    <source>
        <dbReference type="SAM" id="MobiDB-lite"/>
    </source>
</evidence>
<keyword evidence="3" id="KW-1185">Reference proteome</keyword>
<accession>L0NJ70</accession>
<evidence type="ECO:0000313" key="2">
    <source>
        <dbReference type="EMBL" id="CCF21125.1"/>
    </source>
</evidence>
<dbReference type="STRING" id="1125847.NT26_3403"/>
<reference evidence="2 3" key="1">
    <citation type="journal article" date="2013" name="Genome Biol. Evol.">
        <title>Life in an arsenic-containing gold mine: genome and physiology of the autotrophic arsenite-oxidizing bacterium rhizobium sp. NT-26.</title>
        <authorList>
            <person name="Andres J."/>
            <person name="Arsene-Ploetze F."/>
            <person name="Barbe V."/>
            <person name="Brochier-Armanet C."/>
            <person name="Cleiss-Arnold J."/>
            <person name="Coppee J.Y."/>
            <person name="Dillies M.A."/>
            <person name="Geist"/>
            <person name="L"/>
            <person name="Joublin A."/>
            <person name="Koechler S."/>
            <person name="Lassalle F."/>
            <person name="Marchal M."/>
            <person name="Medigue C."/>
            <person name="Muller D."/>
            <person name="Nesme X."/>
            <person name="Plewniak F."/>
            <person name="Proux C."/>
            <person name="Ramirez-Bahena M.H."/>
            <person name="Schenowitz C."/>
            <person name="Sismeiro O."/>
            <person name="Vallenet D."/>
            <person name="Santini J.M."/>
            <person name="Bertin P.N."/>
        </authorList>
    </citation>
    <scope>NUCLEOTIDE SEQUENCE [LARGE SCALE GENOMIC DNA]</scope>
    <source>
        <strain evidence="2 3">NT-26</strain>
    </source>
</reference>
<dbReference type="Proteomes" id="UP000010792">
    <property type="component" value="Chromosome"/>
</dbReference>
<organism evidence="2 3">
    <name type="scientific">Pseudorhizobium banfieldiae</name>
    <dbReference type="NCBI Taxonomy" id="1125847"/>
    <lineage>
        <taxon>Bacteria</taxon>
        <taxon>Pseudomonadati</taxon>
        <taxon>Pseudomonadota</taxon>
        <taxon>Alphaproteobacteria</taxon>
        <taxon>Hyphomicrobiales</taxon>
        <taxon>Rhizobiaceae</taxon>
        <taxon>Rhizobium/Agrobacterium group</taxon>
        <taxon>Pseudorhizobium</taxon>
    </lineage>
</organism>
<dbReference type="EMBL" id="FO082820">
    <property type="protein sequence ID" value="CCF21125.1"/>
    <property type="molecule type" value="Genomic_DNA"/>
</dbReference>
<proteinExistence type="predicted"/>
<protein>
    <submittedName>
        <fullName evidence="2">Uncharacterized protein</fullName>
    </submittedName>
</protein>
<dbReference type="AlphaFoldDB" id="L0NJ70"/>
<gene>
    <name evidence="2" type="ORF">NT26_3403</name>
</gene>
<evidence type="ECO:0000313" key="3">
    <source>
        <dbReference type="Proteomes" id="UP000010792"/>
    </source>
</evidence>
<feature type="region of interest" description="Disordered" evidence="1">
    <location>
        <begin position="1"/>
        <end position="31"/>
    </location>
</feature>
<sequence>MHISGPEADQGRCSLEHRTGRRNCPESSTKTTLTHLRETRLWMSGRMVPRAGIEPALLSEPDFESGASTNSANGARKVWNGLYHGRALLRK</sequence>